<feature type="binding site" evidence="12">
    <location>
        <position position="214"/>
    </location>
    <ligand>
        <name>FMN</name>
        <dbReference type="ChEBI" id="CHEBI:58210"/>
    </ligand>
</feature>
<feature type="domain" description="Dihydroorotate dehydrogenase catalytic" evidence="13">
    <location>
        <begin position="1"/>
        <end position="283"/>
    </location>
</feature>
<dbReference type="EMBL" id="SWQE01000014">
    <property type="protein sequence ID" value="NFJ10457.1"/>
    <property type="molecule type" value="Genomic_DNA"/>
</dbReference>
<comment type="subcellular location">
    <subcellularLocation>
        <location evidence="2 12">Cytoplasm</location>
    </subcellularLocation>
</comment>
<comment type="pathway">
    <text evidence="3">Pyrimidine metabolism; UMP biosynthesis via de novo pathway; orotate from (S)-dihydroorotate (NAD(+) route): step 1/1.</text>
</comment>
<dbReference type="GO" id="GO:0044205">
    <property type="term" value="P:'de novo' UMP biosynthetic process"/>
    <property type="evidence" value="ECO:0007669"/>
    <property type="project" value="UniProtKB-UniRule"/>
</dbReference>
<feature type="binding site" evidence="12">
    <location>
        <position position="97"/>
    </location>
    <ligand>
        <name>FMN</name>
        <dbReference type="ChEBI" id="CHEBI:58210"/>
    </ligand>
</feature>
<evidence type="ECO:0000256" key="3">
    <source>
        <dbReference type="ARBA" id="ARBA00004715"/>
    </source>
</evidence>
<feature type="binding site" evidence="12">
    <location>
        <position position="19"/>
    </location>
    <ligand>
        <name>FMN</name>
        <dbReference type="ChEBI" id="CHEBI:58210"/>
    </ligand>
</feature>
<evidence type="ECO:0000256" key="12">
    <source>
        <dbReference type="HAMAP-Rule" id="MF_00224"/>
    </source>
</evidence>
<dbReference type="Gene3D" id="3.20.20.70">
    <property type="entry name" value="Aldolase class I"/>
    <property type="match status" value="1"/>
</dbReference>
<comment type="catalytic activity">
    <reaction evidence="11">
        <text>(S)-dihydroorotate + NAD(+) = orotate + NADH + H(+)</text>
        <dbReference type="Rhea" id="RHEA:13513"/>
        <dbReference type="ChEBI" id="CHEBI:15378"/>
        <dbReference type="ChEBI" id="CHEBI:30839"/>
        <dbReference type="ChEBI" id="CHEBI:30864"/>
        <dbReference type="ChEBI" id="CHEBI:57540"/>
        <dbReference type="ChEBI" id="CHEBI:57945"/>
        <dbReference type="EC" id="1.3.1.14"/>
    </reaction>
</comment>
<comment type="catalytic activity">
    <reaction evidence="12">
        <text>(S)-dihydroorotate + A = orotate + AH2</text>
        <dbReference type="Rhea" id="RHEA:18073"/>
        <dbReference type="ChEBI" id="CHEBI:13193"/>
        <dbReference type="ChEBI" id="CHEBI:17499"/>
        <dbReference type="ChEBI" id="CHEBI:30839"/>
        <dbReference type="ChEBI" id="CHEBI:30864"/>
    </reaction>
</comment>
<feature type="binding site" evidence="12">
    <location>
        <position position="124"/>
    </location>
    <ligand>
        <name>FMN</name>
        <dbReference type="ChEBI" id="CHEBI:58210"/>
    </ligand>
</feature>
<dbReference type="PIRSF" id="PIRSF000164">
    <property type="entry name" value="DHO_oxidase"/>
    <property type="match status" value="1"/>
</dbReference>
<dbReference type="Proteomes" id="UP000480039">
    <property type="component" value="Unassembled WGS sequence"/>
</dbReference>
<evidence type="ECO:0000256" key="1">
    <source>
        <dbReference type="ARBA" id="ARBA00003616"/>
    </source>
</evidence>
<dbReference type="EC" id="1.3.-.-" evidence="12"/>
<keyword evidence="6 12" id="KW-0285">Flavoprotein</keyword>
<evidence type="ECO:0000256" key="9">
    <source>
        <dbReference type="ARBA" id="ARBA00023002"/>
    </source>
</evidence>
<dbReference type="SUPFAM" id="SSF51395">
    <property type="entry name" value="FMN-linked oxidoreductases"/>
    <property type="match status" value="1"/>
</dbReference>
<reference evidence="14 15" key="1">
    <citation type="submission" date="2019-04" db="EMBL/GenBank/DDBJ databases">
        <title>Genome sequencing of Clostridium botulinum Groups I-IV and Clostridium butyricum.</title>
        <authorList>
            <person name="Brunt J."/>
            <person name="Van Vliet A.H.M."/>
            <person name="Stringer S.C."/>
            <person name="Carter A.T."/>
            <person name="Peck M.W."/>
        </authorList>
    </citation>
    <scope>NUCLEOTIDE SEQUENCE [LARGE SCALE GENOMIC DNA]</scope>
    <source>
        <strain evidence="14 15">Colworth BL30</strain>
    </source>
</reference>
<protein>
    <recommendedName>
        <fullName evidence="12">Dihydroorotate dehydrogenase</fullName>
        <shortName evidence="12">DHOD</shortName>
        <shortName evidence="12">DHODase</shortName>
        <shortName evidence="12">DHOdehase</shortName>
        <ecNumber evidence="12">1.3.-.-</ecNumber>
    </recommendedName>
</protein>
<feature type="binding site" evidence="12">
    <location>
        <position position="188"/>
    </location>
    <ligand>
        <name>FMN</name>
        <dbReference type="ChEBI" id="CHEBI:58210"/>
    </ligand>
</feature>
<dbReference type="InterPro" id="IPR001295">
    <property type="entry name" value="Dihydroorotate_DH_CS"/>
</dbReference>
<evidence type="ECO:0000259" key="13">
    <source>
        <dbReference type="Pfam" id="PF01180"/>
    </source>
</evidence>
<feature type="binding site" evidence="12">
    <location>
        <begin position="67"/>
        <end position="71"/>
    </location>
    <ligand>
        <name>substrate</name>
    </ligand>
</feature>
<gene>
    <name evidence="12" type="primary">pyrD</name>
    <name evidence="14" type="ORF">FC871_18735</name>
</gene>
<feature type="binding site" evidence="12">
    <location>
        <position position="124"/>
    </location>
    <ligand>
        <name>substrate</name>
    </ligand>
</feature>
<dbReference type="InterPro" id="IPR005720">
    <property type="entry name" value="Dihydroorotate_DH_cat"/>
</dbReference>
<dbReference type="GO" id="GO:0006207">
    <property type="term" value="P:'de novo' pyrimidine nucleobase biosynthetic process"/>
    <property type="evidence" value="ECO:0007669"/>
    <property type="project" value="InterPro"/>
</dbReference>
<dbReference type="CDD" id="cd04740">
    <property type="entry name" value="DHOD_1B_like"/>
    <property type="match status" value="1"/>
</dbReference>
<feature type="binding site" evidence="12">
    <location>
        <begin position="189"/>
        <end position="190"/>
    </location>
    <ligand>
        <name>substrate</name>
    </ligand>
</feature>
<dbReference type="InterPro" id="IPR013785">
    <property type="entry name" value="Aldolase_TIM"/>
</dbReference>
<comment type="similarity">
    <text evidence="4 12">Belongs to the dihydroorotate dehydrogenase family. Type 1 subfamily.</text>
</comment>
<proteinExistence type="inferred from homology"/>
<dbReference type="UniPathway" id="UPA00070"/>
<keyword evidence="5 12" id="KW-0963">Cytoplasm</keyword>
<feature type="binding site" evidence="12">
    <location>
        <begin position="262"/>
        <end position="263"/>
    </location>
    <ligand>
        <name>FMN</name>
        <dbReference type="ChEBI" id="CHEBI:58210"/>
    </ligand>
</feature>
<dbReference type="PROSITE" id="PS00912">
    <property type="entry name" value="DHODEHASE_2"/>
    <property type="match status" value="1"/>
</dbReference>
<dbReference type="PANTHER" id="PTHR48109:SF1">
    <property type="entry name" value="DIHYDROOROTATE DEHYDROGENASE (FUMARATE)"/>
    <property type="match status" value="1"/>
</dbReference>
<feature type="binding site" evidence="12">
    <location>
        <position position="162"/>
    </location>
    <ligand>
        <name>FMN</name>
        <dbReference type="ChEBI" id="CHEBI:58210"/>
    </ligand>
</feature>
<evidence type="ECO:0000256" key="11">
    <source>
        <dbReference type="ARBA" id="ARBA00048996"/>
    </source>
</evidence>
<feature type="binding site" evidence="12">
    <location>
        <begin position="240"/>
        <end position="241"/>
    </location>
    <ligand>
        <name>FMN</name>
        <dbReference type="ChEBI" id="CHEBI:58210"/>
    </ligand>
</feature>
<dbReference type="NCBIfam" id="TIGR01037">
    <property type="entry name" value="pyrD_sub1_fam"/>
    <property type="match status" value="1"/>
</dbReference>
<evidence type="ECO:0000256" key="4">
    <source>
        <dbReference type="ARBA" id="ARBA00008008"/>
    </source>
</evidence>
<feature type="binding site" evidence="12">
    <location>
        <begin position="43"/>
        <end position="44"/>
    </location>
    <ligand>
        <name>FMN</name>
        <dbReference type="ChEBI" id="CHEBI:58210"/>
    </ligand>
</feature>
<dbReference type="FunFam" id="3.20.20.70:FF:000027">
    <property type="entry name" value="Dihydropyrimidine dehydrogenase [NADP(+)]"/>
    <property type="match status" value="1"/>
</dbReference>
<feature type="active site" description="Nucleophile" evidence="12">
    <location>
        <position position="127"/>
    </location>
</feature>
<comment type="caution">
    <text evidence="14">The sequence shown here is derived from an EMBL/GenBank/DDBJ whole genome shotgun (WGS) entry which is preliminary data.</text>
</comment>
<evidence type="ECO:0000256" key="6">
    <source>
        <dbReference type="ARBA" id="ARBA00022630"/>
    </source>
</evidence>
<dbReference type="GO" id="GO:0004589">
    <property type="term" value="F:dihydroorotate dehydrogenase (NAD+) activity"/>
    <property type="evidence" value="ECO:0007669"/>
    <property type="project" value="UniProtKB-EC"/>
</dbReference>
<dbReference type="InterPro" id="IPR050074">
    <property type="entry name" value="DHO_dehydrogenase"/>
</dbReference>
<keyword evidence="10" id="KW-0520">NAD</keyword>
<evidence type="ECO:0000313" key="15">
    <source>
        <dbReference type="Proteomes" id="UP000480039"/>
    </source>
</evidence>
<evidence type="ECO:0000256" key="8">
    <source>
        <dbReference type="ARBA" id="ARBA00022975"/>
    </source>
</evidence>
<name>A0A846JEF8_CLOBO</name>
<evidence type="ECO:0000256" key="10">
    <source>
        <dbReference type="ARBA" id="ARBA00023027"/>
    </source>
</evidence>
<dbReference type="InterPro" id="IPR012135">
    <property type="entry name" value="Dihydroorotate_DH_1_2"/>
</dbReference>
<evidence type="ECO:0000256" key="7">
    <source>
        <dbReference type="ARBA" id="ARBA00022643"/>
    </source>
</evidence>
<accession>A0A846JEF8</accession>
<comment type="function">
    <text evidence="1">Catalyzes the conversion of dihydroorotate to orotate with NAD(+) as electron acceptor.</text>
</comment>
<dbReference type="NCBIfam" id="NF005574">
    <property type="entry name" value="PRK07259.1"/>
    <property type="match status" value="1"/>
</dbReference>
<dbReference type="AlphaFoldDB" id="A0A846JEF8"/>
<dbReference type="GO" id="GO:0005737">
    <property type="term" value="C:cytoplasm"/>
    <property type="evidence" value="ECO:0007669"/>
    <property type="project" value="UniProtKB-SubCell"/>
</dbReference>
<feature type="binding site" evidence="12">
    <location>
        <position position="43"/>
    </location>
    <ligand>
        <name>substrate</name>
    </ligand>
</feature>
<dbReference type="HAMAP" id="MF_00224">
    <property type="entry name" value="DHO_dh_type1"/>
    <property type="match status" value="1"/>
</dbReference>
<dbReference type="InterPro" id="IPR033888">
    <property type="entry name" value="DHOD_1B"/>
</dbReference>
<keyword evidence="9 12" id="KW-0560">Oxidoreductase</keyword>
<dbReference type="Pfam" id="PF01180">
    <property type="entry name" value="DHO_dh"/>
    <property type="match status" value="1"/>
</dbReference>
<evidence type="ECO:0000256" key="2">
    <source>
        <dbReference type="ARBA" id="ARBA00004496"/>
    </source>
</evidence>
<dbReference type="PANTHER" id="PTHR48109">
    <property type="entry name" value="DIHYDROOROTATE DEHYDROGENASE (QUINONE), MITOCHONDRIAL-RELATED"/>
    <property type="match status" value="1"/>
</dbReference>
<keyword evidence="8 12" id="KW-0665">Pyrimidine biosynthesis</keyword>
<keyword evidence="7 12" id="KW-0288">FMN</keyword>
<comment type="cofactor">
    <cofactor evidence="12">
        <name>FMN</name>
        <dbReference type="ChEBI" id="CHEBI:58210"/>
    </cofactor>
    <text evidence="12">Binds 1 FMN per subunit.</text>
</comment>
<sequence length="298" mass="32440">MLQVNLCGKIFKNPIIAASGTFGFGEEYGEFYDVSKLGGISSKGLTLNPKDGNNGIRIHETSSGIMNSVGLQNPGVDKFIKEELPKMKKVDTVTIANVGGGCIEDYIEVIEKLNKTDVDMIELNISCPNVKHGGMAFGIKSEIAYEVVKEVKEICQKPLMVKLSPNAEYIVDMAIKCEKAGADAISLVNTFKAMAIDIKRKTPVFENITAGLSGPCIKPIALRMVYEVCKQVEIPVIGIGGICNYKDVIEFIMAGATAVQIGTTNFMNPYSAVDIIEDLENYMKKQGIKNLEEIRGII</sequence>
<dbReference type="InterPro" id="IPR024920">
    <property type="entry name" value="Dihydroorotate_DH_1"/>
</dbReference>
<evidence type="ECO:0000313" key="14">
    <source>
        <dbReference type="EMBL" id="NFJ10457.1"/>
    </source>
</evidence>
<organism evidence="14 15">
    <name type="scientific">Clostridium botulinum</name>
    <dbReference type="NCBI Taxonomy" id="1491"/>
    <lineage>
        <taxon>Bacteria</taxon>
        <taxon>Bacillati</taxon>
        <taxon>Bacillota</taxon>
        <taxon>Clostridia</taxon>
        <taxon>Eubacteriales</taxon>
        <taxon>Clostridiaceae</taxon>
        <taxon>Clostridium</taxon>
    </lineage>
</organism>
<evidence type="ECO:0000256" key="5">
    <source>
        <dbReference type="ARBA" id="ARBA00022490"/>
    </source>
</evidence>
<dbReference type="InterPro" id="IPR049622">
    <property type="entry name" value="Dihydroorotate_DH_I"/>
</dbReference>